<dbReference type="SUPFAM" id="SSF53474">
    <property type="entry name" value="alpha/beta-Hydrolases"/>
    <property type="match status" value="1"/>
</dbReference>
<keyword evidence="3" id="KW-1185">Reference proteome</keyword>
<feature type="domain" description="AB hydrolase-1" evidence="1">
    <location>
        <begin position="35"/>
        <end position="348"/>
    </location>
</feature>
<keyword evidence="2" id="KW-0378">Hydrolase</keyword>
<protein>
    <submittedName>
        <fullName evidence="2">Alpha/beta-hydrolase</fullName>
    </submittedName>
</protein>
<dbReference type="AlphaFoldDB" id="A0A4V6T5F0"/>
<evidence type="ECO:0000313" key="3">
    <source>
        <dbReference type="Proteomes" id="UP000297245"/>
    </source>
</evidence>
<evidence type="ECO:0000313" key="2">
    <source>
        <dbReference type="EMBL" id="THU95905.1"/>
    </source>
</evidence>
<dbReference type="Proteomes" id="UP000297245">
    <property type="component" value="Unassembled WGS sequence"/>
</dbReference>
<dbReference type="InterPro" id="IPR000073">
    <property type="entry name" value="AB_hydrolase_1"/>
</dbReference>
<dbReference type="EMBL" id="ML179189">
    <property type="protein sequence ID" value="THU95905.1"/>
    <property type="molecule type" value="Genomic_DNA"/>
</dbReference>
<organism evidence="2 3">
    <name type="scientific">Dendrothele bispora (strain CBS 962.96)</name>
    <dbReference type="NCBI Taxonomy" id="1314807"/>
    <lineage>
        <taxon>Eukaryota</taxon>
        <taxon>Fungi</taxon>
        <taxon>Dikarya</taxon>
        <taxon>Basidiomycota</taxon>
        <taxon>Agaricomycotina</taxon>
        <taxon>Agaricomycetes</taxon>
        <taxon>Agaricomycetidae</taxon>
        <taxon>Agaricales</taxon>
        <taxon>Agaricales incertae sedis</taxon>
        <taxon>Dendrothele</taxon>
    </lineage>
</organism>
<name>A0A4V6T5F0_DENBC</name>
<dbReference type="GO" id="GO:0016787">
    <property type="term" value="F:hydrolase activity"/>
    <property type="evidence" value="ECO:0007669"/>
    <property type="project" value="UniProtKB-KW"/>
</dbReference>
<reference evidence="2 3" key="1">
    <citation type="journal article" date="2019" name="Nat. Ecol. Evol.">
        <title>Megaphylogeny resolves global patterns of mushroom evolution.</title>
        <authorList>
            <person name="Varga T."/>
            <person name="Krizsan K."/>
            <person name="Foldi C."/>
            <person name="Dima B."/>
            <person name="Sanchez-Garcia M."/>
            <person name="Sanchez-Ramirez S."/>
            <person name="Szollosi G.J."/>
            <person name="Szarkandi J.G."/>
            <person name="Papp V."/>
            <person name="Albert L."/>
            <person name="Andreopoulos W."/>
            <person name="Angelini C."/>
            <person name="Antonin V."/>
            <person name="Barry K.W."/>
            <person name="Bougher N.L."/>
            <person name="Buchanan P."/>
            <person name="Buyck B."/>
            <person name="Bense V."/>
            <person name="Catcheside P."/>
            <person name="Chovatia M."/>
            <person name="Cooper J."/>
            <person name="Damon W."/>
            <person name="Desjardin D."/>
            <person name="Finy P."/>
            <person name="Geml J."/>
            <person name="Haridas S."/>
            <person name="Hughes K."/>
            <person name="Justo A."/>
            <person name="Karasinski D."/>
            <person name="Kautmanova I."/>
            <person name="Kiss B."/>
            <person name="Kocsube S."/>
            <person name="Kotiranta H."/>
            <person name="LaButti K.M."/>
            <person name="Lechner B.E."/>
            <person name="Liimatainen K."/>
            <person name="Lipzen A."/>
            <person name="Lukacs Z."/>
            <person name="Mihaltcheva S."/>
            <person name="Morgado L.N."/>
            <person name="Niskanen T."/>
            <person name="Noordeloos M.E."/>
            <person name="Ohm R.A."/>
            <person name="Ortiz-Santana B."/>
            <person name="Ovrebo C."/>
            <person name="Racz N."/>
            <person name="Riley R."/>
            <person name="Savchenko A."/>
            <person name="Shiryaev A."/>
            <person name="Soop K."/>
            <person name="Spirin V."/>
            <person name="Szebenyi C."/>
            <person name="Tomsovsky M."/>
            <person name="Tulloss R.E."/>
            <person name="Uehling J."/>
            <person name="Grigoriev I.V."/>
            <person name="Vagvolgyi C."/>
            <person name="Papp T."/>
            <person name="Martin F.M."/>
            <person name="Miettinen O."/>
            <person name="Hibbett D.S."/>
            <person name="Nagy L.G."/>
        </authorList>
    </citation>
    <scope>NUCLEOTIDE SEQUENCE [LARGE SCALE GENOMIC DNA]</scope>
    <source>
        <strain evidence="2 3">CBS 962.96</strain>
    </source>
</reference>
<evidence type="ECO:0000259" key="1">
    <source>
        <dbReference type="Pfam" id="PF12697"/>
    </source>
</evidence>
<dbReference type="InterPro" id="IPR029058">
    <property type="entry name" value="AB_hydrolase_fold"/>
</dbReference>
<gene>
    <name evidence="2" type="ORF">K435DRAFT_778831</name>
</gene>
<accession>A0A4V6T5F0</accession>
<proteinExistence type="predicted"/>
<dbReference type="Pfam" id="PF12697">
    <property type="entry name" value="Abhydrolase_6"/>
    <property type="match status" value="1"/>
</dbReference>
<dbReference type="Gene3D" id="3.40.50.1820">
    <property type="entry name" value="alpha/beta hydrolase"/>
    <property type="match status" value="1"/>
</dbReference>
<sequence length="357" mass="40113">MITPTEHTYRLSGDIDMSFMDSGAPPDSKDYTTLIIFHGGVFDRTSFEKLPQYAHSFNLRTVVVNRRGYPGSTPYTESEMEDLSQGKKVHLEKLGSLVGSFVERFIEENEKTGAGIPRISGDGKSGGVAIMGWSIGAVSAMSMFADPALISPKSYSLLQKYVKDLVFYDPPAHAFGYPYLSDMYYPWRDKDITTPDQFSSGFLSWVSSYYQHPNPNGPSATLLDNSKSTAQQTSFSSEELERFCHKPSLPQEFAIFGPIQSAINSMSKEVLLNADLATSFFPNVKMTFLMCTRSPWLCPWGAIETRRHYVEAYMKLPSHQKLRELEFVPVDGANHMVHWDDPEQFLDAVLEGIQGDR</sequence>
<dbReference type="OrthoDB" id="5311491at2759"/>